<organism evidence="3">
    <name type="scientific">marine sediment metagenome</name>
    <dbReference type="NCBI Taxonomy" id="412755"/>
    <lineage>
        <taxon>unclassified sequences</taxon>
        <taxon>metagenomes</taxon>
        <taxon>ecological metagenomes</taxon>
    </lineage>
</organism>
<evidence type="ECO:0000313" key="3">
    <source>
        <dbReference type="EMBL" id="GAG49961.1"/>
    </source>
</evidence>
<reference evidence="3" key="1">
    <citation type="journal article" date="2014" name="Front. Microbiol.">
        <title>High frequency of phylogenetically diverse reductive dehalogenase-homologous genes in deep subseafloor sedimentary metagenomes.</title>
        <authorList>
            <person name="Kawai M."/>
            <person name="Futagami T."/>
            <person name="Toyoda A."/>
            <person name="Takaki Y."/>
            <person name="Nishi S."/>
            <person name="Hori S."/>
            <person name="Arai W."/>
            <person name="Tsubouchi T."/>
            <person name="Morono Y."/>
            <person name="Uchiyama I."/>
            <person name="Ito T."/>
            <person name="Fujiyama A."/>
            <person name="Inagaki F."/>
            <person name="Takami H."/>
        </authorList>
    </citation>
    <scope>NUCLEOTIDE SEQUENCE</scope>
    <source>
        <strain evidence="3">Expedition CK06-06</strain>
    </source>
</reference>
<accession>X0ZP64</accession>
<dbReference type="SMART" id="SM00028">
    <property type="entry name" value="TPR"/>
    <property type="match status" value="2"/>
</dbReference>
<keyword evidence="1" id="KW-0677">Repeat</keyword>
<dbReference type="Pfam" id="PF13174">
    <property type="entry name" value="TPR_6"/>
    <property type="match status" value="1"/>
</dbReference>
<dbReference type="PANTHER" id="PTHR44943:SF8">
    <property type="entry name" value="TPR REPEAT-CONTAINING PROTEIN MJ0263"/>
    <property type="match status" value="1"/>
</dbReference>
<dbReference type="SUPFAM" id="SSF48452">
    <property type="entry name" value="TPR-like"/>
    <property type="match status" value="1"/>
</dbReference>
<dbReference type="PROSITE" id="PS50005">
    <property type="entry name" value="TPR"/>
    <property type="match status" value="1"/>
</dbReference>
<dbReference type="Pfam" id="PF13181">
    <property type="entry name" value="TPR_8"/>
    <property type="match status" value="1"/>
</dbReference>
<protein>
    <recommendedName>
        <fullName evidence="4">Tetratricopeptide repeat protein</fullName>
    </recommendedName>
</protein>
<dbReference type="EMBL" id="BARS01051926">
    <property type="protein sequence ID" value="GAG49961.1"/>
    <property type="molecule type" value="Genomic_DNA"/>
</dbReference>
<gene>
    <name evidence="3" type="ORF">S01H1_77276</name>
</gene>
<dbReference type="AlphaFoldDB" id="X0ZP64"/>
<evidence type="ECO:0000256" key="1">
    <source>
        <dbReference type="ARBA" id="ARBA00022737"/>
    </source>
</evidence>
<dbReference type="PANTHER" id="PTHR44943">
    <property type="entry name" value="CELLULOSE SYNTHASE OPERON PROTEIN C"/>
    <property type="match status" value="1"/>
</dbReference>
<sequence length="233" mass="27011">VLLIKGKALFQLKKYQEALDLFESIIQNDPKEELAHLFRSALLNDAKHLDDEILQLSSIQIAESTTQSKSSKIVQLHPFYYELSLYKDGTIPYDNNSSQEFQDFVEGLLIAMDFRKLVLEIVNFNEKAKLFKDYKKNFMKGEIHQKIIFLKKLLINVPDCKLIWEMQGLYYRELILPHLALICEQKIFLIDPIDISALNRQGGNHAFMGELTEAIKCFEQSIELSPDNMPIKV</sequence>
<dbReference type="InterPro" id="IPR011990">
    <property type="entry name" value="TPR-like_helical_dom_sf"/>
</dbReference>
<evidence type="ECO:0008006" key="4">
    <source>
        <dbReference type="Google" id="ProtNLM"/>
    </source>
</evidence>
<dbReference type="InterPro" id="IPR051685">
    <property type="entry name" value="Ycf3/AcsC/BcsC/TPR_MFPF"/>
</dbReference>
<feature type="non-terminal residue" evidence="3">
    <location>
        <position position="233"/>
    </location>
</feature>
<comment type="caution">
    <text evidence="3">The sequence shown here is derived from an EMBL/GenBank/DDBJ whole genome shotgun (WGS) entry which is preliminary data.</text>
</comment>
<feature type="non-terminal residue" evidence="3">
    <location>
        <position position="1"/>
    </location>
</feature>
<proteinExistence type="predicted"/>
<dbReference type="InterPro" id="IPR019734">
    <property type="entry name" value="TPR_rpt"/>
</dbReference>
<dbReference type="Gene3D" id="1.25.40.10">
    <property type="entry name" value="Tetratricopeptide repeat domain"/>
    <property type="match status" value="2"/>
</dbReference>
<evidence type="ECO:0000256" key="2">
    <source>
        <dbReference type="ARBA" id="ARBA00022803"/>
    </source>
</evidence>
<name>X0ZP64_9ZZZZ</name>
<keyword evidence="2" id="KW-0802">TPR repeat</keyword>